<evidence type="ECO:0008006" key="4">
    <source>
        <dbReference type="Google" id="ProtNLM"/>
    </source>
</evidence>
<evidence type="ECO:0000313" key="3">
    <source>
        <dbReference type="Proteomes" id="UP001310594"/>
    </source>
</evidence>
<feature type="region of interest" description="Disordered" evidence="1">
    <location>
        <begin position="259"/>
        <end position="335"/>
    </location>
</feature>
<dbReference type="EMBL" id="JAVRQU010000002">
    <property type="protein sequence ID" value="KAK5706586.1"/>
    <property type="molecule type" value="Genomic_DNA"/>
</dbReference>
<feature type="region of interest" description="Disordered" evidence="1">
    <location>
        <begin position="360"/>
        <end position="456"/>
    </location>
</feature>
<feature type="compositionally biased region" description="Low complexity" evidence="1">
    <location>
        <begin position="378"/>
        <end position="387"/>
    </location>
</feature>
<dbReference type="AlphaFoldDB" id="A0AAN8A563"/>
<organism evidence="2 3">
    <name type="scientific">Elasticomyces elasticus</name>
    <dbReference type="NCBI Taxonomy" id="574655"/>
    <lineage>
        <taxon>Eukaryota</taxon>
        <taxon>Fungi</taxon>
        <taxon>Dikarya</taxon>
        <taxon>Ascomycota</taxon>
        <taxon>Pezizomycotina</taxon>
        <taxon>Dothideomycetes</taxon>
        <taxon>Dothideomycetidae</taxon>
        <taxon>Mycosphaerellales</taxon>
        <taxon>Teratosphaeriaceae</taxon>
        <taxon>Elasticomyces</taxon>
    </lineage>
</organism>
<proteinExistence type="predicted"/>
<gene>
    <name evidence="2" type="ORF">LTR97_001576</name>
</gene>
<name>A0AAN8A563_9PEZI</name>
<evidence type="ECO:0000256" key="1">
    <source>
        <dbReference type="SAM" id="MobiDB-lite"/>
    </source>
</evidence>
<feature type="compositionally biased region" description="Low complexity" evidence="1">
    <location>
        <begin position="266"/>
        <end position="275"/>
    </location>
</feature>
<dbReference type="Proteomes" id="UP001310594">
    <property type="component" value="Unassembled WGS sequence"/>
</dbReference>
<comment type="caution">
    <text evidence="2">The sequence shown here is derived from an EMBL/GenBank/DDBJ whole genome shotgun (WGS) entry which is preliminary data.</text>
</comment>
<feature type="compositionally biased region" description="Polar residues" evidence="1">
    <location>
        <begin position="414"/>
        <end position="443"/>
    </location>
</feature>
<dbReference type="PANTHER" id="PTHR38886:SF1">
    <property type="entry name" value="NACHT-NTPASE AND P-LOOP NTPASES N-TERMINAL DOMAIN-CONTAINING PROTEIN"/>
    <property type="match status" value="1"/>
</dbReference>
<protein>
    <recommendedName>
        <fullName evidence="4">Fungal N-terminal domain-containing protein</fullName>
    </recommendedName>
</protein>
<evidence type="ECO:0000313" key="2">
    <source>
        <dbReference type="EMBL" id="KAK5706586.1"/>
    </source>
</evidence>
<accession>A0AAN8A563</accession>
<sequence length="786" mass="85968">MAFQPLSVGDILMLSQQAWKIGRAFKQGQTSAPSEFLEVEREADGLSEALKLVAETLHEDGAMLAAADGDTQSAVKTILESAHKTLSDLESFVERYQVIKKKETKGGFVVERSWSEVVVANYKTFKWTTEGGDITNLRNILMMHTNTINLVMQALQSRSLARLEKTVMPMAENIADIHQIVNGDLSTKIDDLHRIIMSVANATPSLQARDRAIEEGGSSRSNSISTVSTFETASANGTVARALEPPPPRVVPYNIQTRRLLDRRSSAQSSHSSKSTMVAARQAREDSAYYSMGPDSRRVDWNFEAGSPPDHRESIGNGIASGSSPSPNSLSVRHPSTIARRESSTLPYLFSAISEPDTLAGGEDPYHYDISPTGRTPATTSSKASSSRNPRHAPVLPPPALPPGGDGGSILAATPSSTLFGSPTRQRNGTVSSRNMSRPQTARQSKHNSIDSLGSPKAFEAPSFEKLLFRNAAILCDVRGTLVEYAQKRPDEPDPRFETEMREACQVSRICVIRKRENREHGGTKVVTSIWTLAHGVRLQQKLSDINETVPYCSYFDPLKVSLPPSEGPTSEISLKFHPSTFGAALEDEKKTNWINYVFASDNDANAFQSAVFGRTLLGSYRTTKTTVLHEGVRGVFAFEEQFANIEILRLWEDDGISTPGAAGGVLALLHVSSNFGEGYARWWVNSSRQHVRVKEDGAKWARVKGIDVVVFKPGTGADNARSPVSATEGLQRVDTFAEGRPTGGKRIPVRAVTGVKVEFAADDEKTKFINKCRRVQEKMLPLPDL</sequence>
<feature type="compositionally biased region" description="Low complexity" evidence="1">
    <location>
        <begin position="315"/>
        <end position="331"/>
    </location>
</feature>
<dbReference type="PANTHER" id="PTHR38886">
    <property type="entry name" value="SESA DOMAIN-CONTAINING PROTEIN"/>
    <property type="match status" value="1"/>
</dbReference>
<reference evidence="2" key="1">
    <citation type="submission" date="2023-08" db="EMBL/GenBank/DDBJ databases">
        <title>Black Yeasts Isolated from many extreme environments.</title>
        <authorList>
            <person name="Coleine C."/>
            <person name="Stajich J.E."/>
            <person name="Selbmann L."/>
        </authorList>
    </citation>
    <scope>NUCLEOTIDE SEQUENCE</scope>
    <source>
        <strain evidence="2">CCFEE 5810</strain>
    </source>
</reference>